<proteinExistence type="predicted"/>
<evidence type="ECO:0000313" key="2">
    <source>
        <dbReference type="EMBL" id="KAI5311279.1"/>
    </source>
</evidence>
<organism evidence="2 3">
    <name type="scientific">Prunus dulcis</name>
    <name type="common">Almond</name>
    <name type="synonym">Amygdalus dulcis</name>
    <dbReference type="NCBI Taxonomy" id="3755"/>
    <lineage>
        <taxon>Eukaryota</taxon>
        <taxon>Viridiplantae</taxon>
        <taxon>Streptophyta</taxon>
        <taxon>Embryophyta</taxon>
        <taxon>Tracheophyta</taxon>
        <taxon>Spermatophyta</taxon>
        <taxon>Magnoliopsida</taxon>
        <taxon>eudicotyledons</taxon>
        <taxon>Gunneridae</taxon>
        <taxon>Pentapetalae</taxon>
        <taxon>rosids</taxon>
        <taxon>fabids</taxon>
        <taxon>Rosales</taxon>
        <taxon>Rosaceae</taxon>
        <taxon>Amygdaloideae</taxon>
        <taxon>Amygdaleae</taxon>
        <taxon>Prunus</taxon>
    </lineage>
</organism>
<evidence type="ECO:0000313" key="3">
    <source>
        <dbReference type="Proteomes" id="UP001054821"/>
    </source>
</evidence>
<sequence length="148" mass="16785">MSQVFENRERYWTWGDSVDNSEEIVELFGDDAKEKRNTFVEQKDDQFDETATLPSSSKGKVSSTELPTLKGDFQRTKNELAKMETEQLKKRNGRLNECGEGNDEVGSPHMNEGGGNDMSLLHEYVTPTTEPTAMEAQLHPQVFHRVST</sequence>
<feature type="region of interest" description="Disordered" evidence="1">
    <location>
        <begin position="90"/>
        <end position="120"/>
    </location>
</feature>
<dbReference type="Proteomes" id="UP001054821">
    <property type="component" value="Unassembled WGS sequence"/>
</dbReference>
<name>A0AAD4UQ84_PRUDU</name>
<keyword evidence="3" id="KW-1185">Reference proteome</keyword>
<comment type="caution">
    <text evidence="2">The sequence shown here is derived from an EMBL/GenBank/DDBJ whole genome shotgun (WGS) entry which is preliminary data.</text>
</comment>
<dbReference type="AlphaFoldDB" id="A0AAD4UQ84"/>
<accession>A0AAD4UQ84</accession>
<protein>
    <submittedName>
        <fullName evidence="2">Uncharacterized protein</fullName>
    </submittedName>
</protein>
<gene>
    <name evidence="2" type="ORF">L3X38_000117</name>
</gene>
<feature type="region of interest" description="Disordered" evidence="1">
    <location>
        <begin position="39"/>
        <end position="66"/>
    </location>
</feature>
<evidence type="ECO:0000256" key="1">
    <source>
        <dbReference type="SAM" id="MobiDB-lite"/>
    </source>
</evidence>
<feature type="compositionally biased region" description="Polar residues" evidence="1">
    <location>
        <begin position="52"/>
        <end position="66"/>
    </location>
</feature>
<reference evidence="2 3" key="1">
    <citation type="journal article" date="2022" name="G3 (Bethesda)">
        <title>Whole-genome sequence and methylome profiling of the almond [Prunus dulcis (Mill.) D.A. Webb] cultivar 'Nonpareil'.</title>
        <authorList>
            <person name="D'Amico-Willman K.M."/>
            <person name="Ouma W.Z."/>
            <person name="Meulia T."/>
            <person name="Sideli G.M."/>
            <person name="Gradziel T.M."/>
            <person name="Fresnedo-Ramirez J."/>
        </authorList>
    </citation>
    <scope>NUCLEOTIDE SEQUENCE [LARGE SCALE GENOMIC DNA]</scope>
    <source>
        <strain evidence="2">Clone GOH B32 T37-40</strain>
    </source>
</reference>
<dbReference type="EMBL" id="JAJFAZ020000048">
    <property type="protein sequence ID" value="KAI5311279.1"/>
    <property type="molecule type" value="Genomic_DNA"/>
</dbReference>